<feature type="chain" id="PRO_5038742351" evidence="2">
    <location>
        <begin position="20"/>
        <end position="246"/>
    </location>
</feature>
<feature type="compositionally biased region" description="Low complexity" evidence="1">
    <location>
        <begin position="23"/>
        <end position="50"/>
    </location>
</feature>
<keyword evidence="4" id="KW-1185">Reference proteome</keyword>
<evidence type="ECO:0000313" key="4">
    <source>
        <dbReference type="Proteomes" id="UP000256977"/>
    </source>
</evidence>
<dbReference type="AlphaFoldDB" id="A0A3D9KPU3"/>
<dbReference type="OrthoDB" id="2678624at2"/>
<keyword evidence="2" id="KW-0732">Signal</keyword>
<dbReference type="Proteomes" id="UP000256977">
    <property type="component" value="Unassembled WGS sequence"/>
</dbReference>
<gene>
    <name evidence="3" type="ORF">DFP98_10272</name>
</gene>
<organism evidence="3 4">
    <name type="scientific">Cohnella phaseoli</name>
    <dbReference type="NCBI Taxonomy" id="456490"/>
    <lineage>
        <taxon>Bacteria</taxon>
        <taxon>Bacillati</taxon>
        <taxon>Bacillota</taxon>
        <taxon>Bacilli</taxon>
        <taxon>Bacillales</taxon>
        <taxon>Paenibacillaceae</taxon>
        <taxon>Cohnella</taxon>
    </lineage>
</organism>
<evidence type="ECO:0000313" key="3">
    <source>
        <dbReference type="EMBL" id="RED87594.1"/>
    </source>
</evidence>
<feature type="compositionally biased region" description="Polar residues" evidence="1">
    <location>
        <begin position="87"/>
        <end position="96"/>
    </location>
</feature>
<feature type="region of interest" description="Disordered" evidence="1">
    <location>
        <begin position="23"/>
        <end position="114"/>
    </location>
</feature>
<sequence>MTINLPVYMRLWSALLLSASLVSCTSSPSNDSHSHTALSTASASPSPTKPTDVKAPPTASHSPAVSQAPTVVDQPDPDVTPPATAPSHSPEQSSSAVEAATAHPPSSQEEPEEDVIKPTFLTKSPSLAHLKLGNTDKEVVHRYGLPVETYPLPGDDETIEIWEYDGMSVGLNERDKVVYIEINSGMADTGIDSLDYGMKGSQAAEALGIPGDVKTNVLSLEVTGGWLKLDLDPDTQKVISLKLLHR</sequence>
<evidence type="ECO:0000256" key="1">
    <source>
        <dbReference type="SAM" id="MobiDB-lite"/>
    </source>
</evidence>
<feature type="signal peptide" evidence="2">
    <location>
        <begin position="1"/>
        <end position="19"/>
    </location>
</feature>
<comment type="caution">
    <text evidence="3">The sequence shown here is derived from an EMBL/GenBank/DDBJ whole genome shotgun (WGS) entry which is preliminary data.</text>
</comment>
<name>A0A3D9KPU3_9BACL</name>
<evidence type="ECO:0000256" key="2">
    <source>
        <dbReference type="SAM" id="SignalP"/>
    </source>
</evidence>
<protein>
    <submittedName>
        <fullName evidence="3">Uncharacterized protein</fullName>
    </submittedName>
</protein>
<reference evidence="3 4" key="1">
    <citation type="submission" date="2018-07" db="EMBL/GenBank/DDBJ databases">
        <title>Genomic Encyclopedia of Type Strains, Phase III (KMG-III): the genomes of soil and plant-associated and newly described type strains.</title>
        <authorList>
            <person name="Whitman W."/>
        </authorList>
    </citation>
    <scope>NUCLEOTIDE SEQUENCE [LARGE SCALE GENOMIC DNA]</scope>
    <source>
        <strain evidence="3 4">CECT 7287</strain>
    </source>
</reference>
<dbReference type="RefSeq" id="WP_116059004.1">
    <property type="nucleotide sequence ID" value="NZ_QRDZ01000002.1"/>
</dbReference>
<accession>A0A3D9KPU3</accession>
<dbReference type="EMBL" id="QRDZ01000002">
    <property type="protein sequence ID" value="RED87594.1"/>
    <property type="molecule type" value="Genomic_DNA"/>
</dbReference>
<proteinExistence type="predicted"/>